<evidence type="ECO:0000259" key="2">
    <source>
        <dbReference type="Pfam" id="PF09832"/>
    </source>
</evidence>
<evidence type="ECO:0000313" key="4">
    <source>
        <dbReference type="Proteomes" id="UP000634206"/>
    </source>
</evidence>
<keyword evidence="4" id="KW-1185">Reference proteome</keyword>
<organism evidence="3 4">
    <name type="scientific">Oceaniferula flava</name>
    <dbReference type="NCBI Taxonomy" id="2800421"/>
    <lineage>
        <taxon>Bacteria</taxon>
        <taxon>Pseudomonadati</taxon>
        <taxon>Verrucomicrobiota</taxon>
        <taxon>Verrucomicrobiia</taxon>
        <taxon>Verrucomicrobiales</taxon>
        <taxon>Verrucomicrobiaceae</taxon>
        <taxon>Oceaniferula</taxon>
    </lineage>
</organism>
<evidence type="ECO:0000256" key="1">
    <source>
        <dbReference type="SAM" id="SignalP"/>
    </source>
</evidence>
<dbReference type="RefSeq" id="WP_309489762.1">
    <property type="nucleotide sequence ID" value="NZ_JAENIG010000005.1"/>
</dbReference>
<feature type="domain" description="DUF2059" evidence="2">
    <location>
        <begin position="86"/>
        <end position="142"/>
    </location>
</feature>
<reference evidence="3" key="1">
    <citation type="submission" date="2021-01" db="EMBL/GenBank/DDBJ databases">
        <title>Modified the classification status of verrucomicrobia.</title>
        <authorList>
            <person name="Feng X."/>
        </authorList>
    </citation>
    <scope>NUCLEOTIDE SEQUENCE</scope>
    <source>
        <strain evidence="3">5K15</strain>
    </source>
</reference>
<dbReference type="AlphaFoldDB" id="A0AAE2SBG9"/>
<name>A0AAE2SBG9_9BACT</name>
<protein>
    <submittedName>
        <fullName evidence="3">DUF2059 domain-containing protein</fullName>
    </submittedName>
</protein>
<evidence type="ECO:0000313" key="3">
    <source>
        <dbReference type="EMBL" id="MBK1855151.1"/>
    </source>
</evidence>
<feature type="chain" id="PRO_5041944148" evidence="1">
    <location>
        <begin position="20"/>
        <end position="161"/>
    </location>
</feature>
<dbReference type="EMBL" id="JAENIG010000005">
    <property type="protein sequence ID" value="MBK1855151.1"/>
    <property type="molecule type" value="Genomic_DNA"/>
</dbReference>
<comment type="caution">
    <text evidence="3">The sequence shown here is derived from an EMBL/GenBank/DDBJ whole genome shotgun (WGS) entry which is preliminary data.</text>
</comment>
<gene>
    <name evidence="3" type="ORF">JIN83_09290</name>
</gene>
<keyword evidence="1" id="KW-0732">Signal</keyword>
<sequence>MKTLLLVLASLLPLTSAMAQDKAEAQSPALQLMALINIEETMLDTSKVAFTPFLNQLKTQGFPEAGVKEVGEAADVYFQQVARDPDLKAEMVKLYEKEFTQEELSQLVDFYNSDLGKKSLEVMPALMSSGAKLGEKYAQKYAENFKVELQRIMQKYQPAGE</sequence>
<feature type="signal peptide" evidence="1">
    <location>
        <begin position="1"/>
        <end position="19"/>
    </location>
</feature>
<proteinExistence type="predicted"/>
<dbReference type="Pfam" id="PF09832">
    <property type="entry name" value="DUF2059"/>
    <property type="match status" value="1"/>
</dbReference>
<dbReference type="Proteomes" id="UP000634206">
    <property type="component" value="Unassembled WGS sequence"/>
</dbReference>
<accession>A0AAE2SBG9</accession>
<dbReference type="InterPro" id="IPR018637">
    <property type="entry name" value="DUF2059"/>
</dbReference>